<keyword evidence="6" id="KW-1133">Transmembrane helix</keyword>
<name>A0A2M7DLM2_9BACT</name>
<accession>A0A2M7DLM2</accession>
<dbReference type="PANTHER" id="PTHR13887">
    <property type="entry name" value="GLUTATHIONE S-TRANSFERASE KAPPA"/>
    <property type="match status" value="1"/>
</dbReference>
<dbReference type="InterPro" id="IPR013766">
    <property type="entry name" value="Thioredoxin_domain"/>
</dbReference>
<keyword evidence="4" id="KW-1015">Disulfide bond</keyword>
<keyword evidence="6" id="KW-0812">Transmembrane</keyword>
<dbReference type="PROSITE" id="PS51352">
    <property type="entry name" value="THIOREDOXIN_2"/>
    <property type="match status" value="1"/>
</dbReference>
<keyword evidence="3" id="KW-0560">Oxidoreductase</keyword>
<evidence type="ECO:0000256" key="6">
    <source>
        <dbReference type="SAM" id="Phobius"/>
    </source>
</evidence>
<evidence type="ECO:0000313" key="8">
    <source>
        <dbReference type="EMBL" id="PIV50690.1"/>
    </source>
</evidence>
<dbReference type="SUPFAM" id="SSF52833">
    <property type="entry name" value="Thioredoxin-like"/>
    <property type="match status" value="1"/>
</dbReference>
<keyword evidence="2" id="KW-0732">Signal</keyword>
<dbReference type="InterPro" id="IPR012336">
    <property type="entry name" value="Thioredoxin-like_fold"/>
</dbReference>
<feature type="transmembrane region" description="Helical" evidence="6">
    <location>
        <begin position="13"/>
        <end position="37"/>
    </location>
</feature>
<comment type="similarity">
    <text evidence="1">Belongs to the thioredoxin family. DsbA subfamily.</text>
</comment>
<evidence type="ECO:0000256" key="5">
    <source>
        <dbReference type="ARBA" id="ARBA00023284"/>
    </source>
</evidence>
<dbReference type="EMBL" id="PETS01000109">
    <property type="protein sequence ID" value="PIV50690.1"/>
    <property type="molecule type" value="Genomic_DNA"/>
</dbReference>
<evidence type="ECO:0000256" key="2">
    <source>
        <dbReference type="ARBA" id="ARBA00022729"/>
    </source>
</evidence>
<feature type="domain" description="Thioredoxin" evidence="7">
    <location>
        <begin position="43"/>
        <end position="225"/>
    </location>
</feature>
<evidence type="ECO:0000256" key="1">
    <source>
        <dbReference type="ARBA" id="ARBA00005791"/>
    </source>
</evidence>
<dbReference type="InterPro" id="IPR036249">
    <property type="entry name" value="Thioredoxin-like_sf"/>
</dbReference>
<sequence length="225" mass="25759">MEQIKNKPWHKNWLGRILIIIGVFILIILTAFIFLIIDIIRHPQNKKISNNITANEPNQKIAEGGDNYWFGSANPEITIVEFSDFACPYCEQSYSKIRQISLKYKNEVKLIYRDFPLRQAYSIDLAMAGRCAGEQGLFWLMHDKLFQNQGVNTADELIKLANQIGADINKFTGCLNGKKYAFAIQKDIADAEKLEVSGTPTWFVNGNKIEGDLPLDLWEEIINMR</sequence>
<dbReference type="PANTHER" id="PTHR13887:SF14">
    <property type="entry name" value="DISULFIDE BOND FORMATION PROTEIN D"/>
    <property type="match status" value="1"/>
</dbReference>
<dbReference type="Gene3D" id="3.40.30.10">
    <property type="entry name" value="Glutaredoxin"/>
    <property type="match status" value="1"/>
</dbReference>
<gene>
    <name evidence="8" type="ORF">COS18_04320</name>
</gene>
<proteinExistence type="inferred from homology"/>
<dbReference type="AlphaFoldDB" id="A0A2M7DLM2"/>
<evidence type="ECO:0000259" key="7">
    <source>
        <dbReference type="PROSITE" id="PS51352"/>
    </source>
</evidence>
<reference evidence="9" key="1">
    <citation type="submission" date="2017-09" db="EMBL/GenBank/DDBJ databases">
        <title>Depth-based differentiation of microbial function through sediment-hosted aquifers and enrichment of novel symbionts in the deep terrestrial subsurface.</title>
        <authorList>
            <person name="Probst A.J."/>
            <person name="Ladd B."/>
            <person name="Jarett J.K."/>
            <person name="Geller-Mcgrath D.E."/>
            <person name="Sieber C.M.K."/>
            <person name="Emerson J.B."/>
            <person name="Anantharaman K."/>
            <person name="Thomas B.C."/>
            <person name="Malmstrom R."/>
            <person name="Stieglmeier M."/>
            <person name="Klingl A."/>
            <person name="Woyke T."/>
            <person name="Ryan C.M."/>
            <person name="Banfield J.F."/>
        </authorList>
    </citation>
    <scope>NUCLEOTIDE SEQUENCE [LARGE SCALE GENOMIC DNA]</scope>
</reference>
<evidence type="ECO:0000256" key="4">
    <source>
        <dbReference type="ARBA" id="ARBA00023157"/>
    </source>
</evidence>
<evidence type="ECO:0000256" key="3">
    <source>
        <dbReference type="ARBA" id="ARBA00023002"/>
    </source>
</evidence>
<dbReference type="Proteomes" id="UP000228896">
    <property type="component" value="Unassembled WGS sequence"/>
</dbReference>
<keyword evidence="5" id="KW-0676">Redox-active center</keyword>
<comment type="caution">
    <text evidence="8">The sequence shown here is derived from an EMBL/GenBank/DDBJ whole genome shotgun (WGS) entry which is preliminary data.</text>
</comment>
<evidence type="ECO:0000313" key="9">
    <source>
        <dbReference type="Proteomes" id="UP000228896"/>
    </source>
</evidence>
<dbReference type="GO" id="GO:0016491">
    <property type="term" value="F:oxidoreductase activity"/>
    <property type="evidence" value="ECO:0007669"/>
    <property type="project" value="UniProtKB-KW"/>
</dbReference>
<dbReference type="Pfam" id="PF13462">
    <property type="entry name" value="Thioredoxin_4"/>
    <property type="match status" value="1"/>
</dbReference>
<protein>
    <recommendedName>
        <fullName evidence="7">Thioredoxin domain-containing protein</fullName>
    </recommendedName>
</protein>
<organism evidence="8 9">
    <name type="scientific">Candidatus Falkowbacteria bacterium CG02_land_8_20_14_3_00_36_14</name>
    <dbReference type="NCBI Taxonomy" id="1974560"/>
    <lineage>
        <taxon>Bacteria</taxon>
        <taxon>Candidatus Falkowiibacteriota</taxon>
    </lineage>
</organism>
<keyword evidence="6" id="KW-0472">Membrane</keyword>